<dbReference type="GO" id="GO:0002952">
    <property type="term" value="F:(4S)-4-hydroxy-5-phosphonooxypentane-2,3-dione isomerase activity"/>
    <property type="evidence" value="ECO:0007669"/>
    <property type="project" value="UniProtKB-EC"/>
</dbReference>
<evidence type="ECO:0000313" key="2">
    <source>
        <dbReference type="EMBL" id="CAL2101172.1"/>
    </source>
</evidence>
<protein>
    <submittedName>
        <fullName evidence="2">(4S)-4-hydroxy-5-phosphonooxypentane-2,3-dione isomerase</fullName>
        <ecNumber evidence="2">5.3.1.32</ecNumber>
    </submittedName>
</protein>
<keyword evidence="2" id="KW-0413">Isomerase</keyword>
<proteinExistence type="predicted"/>
<dbReference type="PANTHER" id="PTHR33336">
    <property type="entry name" value="QUINOL MONOOXYGENASE YGIN-RELATED"/>
    <property type="match status" value="1"/>
</dbReference>
<dbReference type="Proteomes" id="UP001497527">
    <property type="component" value="Unassembled WGS sequence"/>
</dbReference>
<dbReference type="RefSeq" id="WP_348713783.1">
    <property type="nucleotide sequence ID" value="NZ_CAXJIO010000002.1"/>
</dbReference>
<organism evidence="2 3">
    <name type="scientific">Tenacibaculum polynesiense</name>
    <dbReference type="NCBI Taxonomy" id="3137857"/>
    <lineage>
        <taxon>Bacteria</taxon>
        <taxon>Pseudomonadati</taxon>
        <taxon>Bacteroidota</taxon>
        <taxon>Flavobacteriia</taxon>
        <taxon>Flavobacteriales</taxon>
        <taxon>Flavobacteriaceae</taxon>
        <taxon>Tenacibaculum</taxon>
    </lineage>
</organism>
<dbReference type="PANTHER" id="PTHR33336:SF15">
    <property type="entry name" value="ABM DOMAIN-CONTAINING PROTEIN"/>
    <property type="match status" value="1"/>
</dbReference>
<feature type="domain" description="ABM" evidence="1">
    <location>
        <begin position="3"/>
        <end position="91"/>
    </location>
</feature>
<name>A0ABM9P6L2_9FLAO</name>
<reference evidence="2 3" key="1">
    <citation type="submission" date="2024-05" db="EMBL/GenBank/DDBJ databases">
        <authorList>
            <person name="Duchaud E."/>
        </authorList>
    </citation>
    <scope>NUCLEOTIDE SEQUENCE [LARGE SCALE GENOMIC DNA]</scope>
    <source>
        <strain evidence="2">Ena-SAMPLE-TAB-13-05-2024-13:56:06:370-140308</strain>
    </source>
</reference>
<evidence type="ECO:0000259" key="1">
    <source>
        <dbReference type="PROSITE" id="PS51725"/>
    </source>
</evidence>
<dbReference type="Gene3D" id="3.30.70.100">
    <property type="match status" value="1"/>
</dbReference>
<dbReference type="InterPro" id="IPR050744">
    <property type="entry name" value="AI-2_Isomerase_LsrG"/>
</dbReference>
<dbReference type="PROSITE" id="PS51725">
    <property type="entry name" value="ABM"/>
    <property type="match status" value="1"/>
</dbReference>
<sequence>MKKIIIARLSIKEAYKTQFLTLSENMVKTSNSEEGCITYQLHNDVFDSNSFLFYEEYINEEAVNHHNNSTHFSNFINAITPLLTQAPIINMY</sequence>
<evidence type="ECO:0000313" key="3">
    <source>
        <dbReference type="Proteomes" id="UP001497527"/>
    </source>
</evidence>
<accession>A0ABM9P6L2</accession>
<dbReference type="SUPFAM" id="SSF54909">
    <property type="entry name" value="Dimeric alpha+beta barrel"/>
    <property type="match status" value="1"/>
</dbReference>
<gene>
    <name evidence="2" type="ORF">T190423A01A_110062</name>
</gene>
<dbReference type="EMBL" id="CAXJIO010000002">
    <property type="protein sequence ID" value="CAL2101172.1"/>
    <property type="molecule type" value="Genomic_DNA"/>
</dbReference>
<comment type="caution">
    <text evidence="2">The sequence shown here is derived from an EMBL/GenBank/DDBJ whole genome shotgun (WGS) entry which is preliminary data.</text>
</comment>
<dbReference type="Pfam" id="PF03992">
    <property type="entry name" value="ABM"/>
    <property type="match status" value="1"/>
</dbReference>
<dbReference type="EC" id="5.3.1.32" evidence="2"/>
<keyword evidence="3" id="KW-1185">Reference proteome</keyword>
<dbReference type="InterPro" id="IPR011008">
    <property type="entry name" value="Dimeric_a/b-barrel"/>
</dbReference>
<dbReference type="InterPro" id="IPR007138">
    <property type="entry name" value="ABM_dom"/>
</dbReference>